<dbReference type="eggNOG" id="ENOG5031H95">
    <property type="taxonomic scope" value="Bacteria"/>
</dbReference>
<dbReference type="EMBL" id="CCSB01000001">
    <property type="protein sequence ID" value="CDZ76425.1"/>
    <property type="molecule type" value="Genomic_DNA"/>
</dbReference>
<proteinExistence type="predicted"/>
<evidence type="ECO:0000313" key="2">
    <source>
        <dbReference type="Proteomes" id="UP000044071"/>
    </source>
</evidence>
<reference evidence="1 2" key="1">
    <citation type="submission" date="2014-06" db="EMBL/GenBank/DDBJ databases">
        <authorList>
            <person name="Urmite Genomes Urmite Genomes"/>
        </authorList>
    </citation>
    <scope>NUCLEOTIDE SEQUENCE [LARGE SCALE GENOMIC DNA]</scope>
</reference>
<dbReference type="STRING" id="1034943.BN59_00694"/>
<gene>
    <name evidence="1" type="ORF">BN59_00694</name>
</gene>
<organism evidence="1 2">
    <name type="scientific">Legionella massiliensis</name>
    <dbReference type="NCBI Taxonomy" id="1034943"/>
    <lineage>
        <taxon>Bacteria</taxon>
        <taxon>Pseudomonadati</taxon>
        <taxon>Pseudomonadota</taxon>
        <taxon>Gammaproteobacteria</taxon>
        <taxon>Legionellales</taxon>
        <taxon>Legionellaceae</taxon>
        <taxon>Legionella</taxon>
    </lineage>
</organism>
<accession>A0A078KPZ1</accession>
<protein>
    <submittedName>
        <fullName evidence="1">Uncharacterized protein</fullName>
    </submittedName>
</protein>
<evidence type="ECO:0000313" key="1">
    <source>
        <dbReference type="EMBL" id="CDZ76425.1"/>
    </source>
</evidence>
<dbReference type="AlphaFoldDB" id="A0A078KPZ1"/>
<name>A0A078KPZ1_9GAMM</name>
<dbReference type="Proteomes" id="UP000044071">
    <property type="component" value="Unassembled WGS sequence"/>
</dbReference>
<keyword evidence="2" id="KW-1185">Reference proteome</keyword>
<sequence length="167" mass="19083">MFHLAVCLLLKNRSLMCKDYKRKMLKNSIWSQIHNNLIALISLTVAISALSYNTWRNETTEKNRNIRPAAFEVLKELGQLQLVVNNTRYIANSSESINPILGWGHVSLISDLGQLLPPPIPAKVDELVRVWGDNWKKIRTDEESADKITHEIDSSRAIILNTLMHLK</sequence>